<sequence>MRLALLGLVALVVPTAIIGVAVWCVCRRWRYTRRVKNLRLHGARRPGQVDDEDLGNAVKGGDWLDLDTATRGMPGIGANHSCFSISAPLTIAGGCADDIFDPIGQQAAEARQRKRVRRVTLAAEAAGSPTSRGRSGGLATPLGDDCGAAELEMWSSDEEGDDNPSSVNGHIGGGSGRGAGNSAEIFATTLVLSGTGASGAGVSSGVSPSLSGTAVANPMITVVPQLARNPQYFNETARVLLDRYTTEGEGGGPPMTPSGVIGGSDGGPPSLRPAMSNAVGGSKAALEKPKTAFAEILSSTAAPLQPGMAFHQRVDNASSGSAGEPKALTAPAARGREAGESHIEEGVFEAEGSAEEEQAFYDDEEVDATYKEEEEGDDDRSLPRFSSGAGAPSAEYATHSAAARSLC</sequence>
<feature type="region of interest" description="Disordered" evidence="1">
    <location>
        <begin position="120"/>
        <end position="142"/>
    </location>
</feature>
<evidence type="ECO:0008006" key="4">
    <source>
        <dbReference type="Google" id="ProtNLM"/>
    </source>
</evidence>
<evidence type="ECO:0000313" key="2">
    <source>
        <dbReference type="EMBL" id="KAG5479069.1"/>
    </source>
</evidence>
<feature type="compositionally biased region" description="Basic and acidic residues" evidence="1">
    <location>
        <begin position="334"/>
        <end position="345"/>
    </location>
</feature>
<proteinExistence type="predicted"/>
<reference evidence="3" key="1">
    <citation type="journal article" date="2021" name="Microbiol. Resour. Announc.">
        <title>LGAAP: Leishmaniinae Genome Assembly and Annotation Pipeline.</title>
        <authorList>
            <person name="Almutairi H."/>
            <person name="Urbaniak M.D."/>
            <person name="Bates M.D."/>
            <person name="Jariyapan N."/>
            <person name="Kwakye-Nuako G."/>
            <person name="Thomaz-Soccol V."/>
            <person name="Al-Salem W.S."/>
            <person name="Dillon R.J."/>
            <person name="Bates P.A."/>
            <person name="Gatherer D."/>
        </authorList>
    </citation>
    <scope>NUCLEOTIDE SEQUENCE [LARGE SCALE GENOMIC DNA]</scope>
</reference>
<protein>
    <recommendedName>
        <fullName evidence="4">3'a2rel-related protein</fullName>
    </recommendedName>
</protein>
<comment type="caution">
    <text evidence="2">The sequence shown here is derived from an EMBL/GenBank/DDBJ whole genome shotgun (WGS) entry which is preliminary data.</text>
</comment>
<dbReference type="OrthoDB" id="267743at2759"/>
<organism evidence="2 3">
    <name type="scientific">Leishmania martiniquensis</name>
    <dbReference type="NCBI Taxonomy" id="1580590"/>
    <lineage>
        <taxon>Eukaryota</taxon>
        <taxon>Discoba</taxon>
        <taxon>Euglenozoa</taxon>
        <taxon>Kinetoplastea</taxon>
        <taxon>Metakinetoplastina</taxon>
        <taxon>Trypanosomatida</taxon>
        <taxon>Trypanosomatidae</taxon>
        <taxon>Leishmaniinae</taxon>
        <taxon>Leishmania</taxon>
    </lineage>
</organism>
<feature type="region of interest" description="Disordered" evidence="1">
    <location>
        <begin position="247"/>
        <end position="277"/>
    </location>
</feature>
<dbReference type="Proteomes" id="UP000673552">
    <property type="component" value="Unassembled WGS sequence"/>
</dbReference>
<keyword evidence="3" id="KW-1185">Reference proteome</keyword>
<dbReference type="RefSeq" id="XP_067178788.1">
    <property type="nucleotide sequence ID" value="XM_067320476.1"/>
</dbReference>
<evidence type="ECO:0000313" key="3">
    <source>
        <dbReference type="Proteomes" id="UP000673552"/>
    </source>
</evidence>
<evidence type="ECO:0000256" key="1">
    <source>
        <dbReference type="SAM" id="MobiDB-lite"/>
    </source>
</evidence>
<feature type="region of interest" description="Disordered" evidence="1">
    <location>
        <begin position="315"/>
        <end position="407"/>
    </location>
</feature>
<dbReference type="KEGG" id="lmat:92512988"/>
<name>A0A836GS18_9TRYP</name>
<reference evidence="3" key="2">
    <citation type="journal article" date="2021" name="Sci. Data">
        <title>Chromosome-scale genome sequencing, assembly and annotation of six genomes from subfamily Leishmaniinae.</title>
        <authorList>
            <person name="Almutairi H."/>
            <person name="Urbaniak M.D."/>
            <person name="Bates M.D."/>
            <person name="Jariyapan N."/>
            <person name="Kwakye-Nuako G."/>
            <person name="Thomaz Soccol V."/>
            <person name="Al-Salem W.S."/>
            <person name="Dillon R.J."/>
            <person name="Bates P.A."/>
            <person name="Gatherer D."/>
        </authorList>
    </citation>
    <scope>NUCLEOTIDE SEQUENCE [LARGE SCALE GENOMIC DNA]</scope>
</reference>
<accession>A0A836GS18</accession>
<feature type="compositionally biased region" description="Acidic residues" evidence="1">
    <location>
        <begin position="346"/>
        <end position="378"/>
    </location>
</feature>
<feature type="region of interest" description="Disordered" evidence="1">
    <location>
        <begin position="156"/>
        <end position="177"/>
    </location>
</feature>
<gene>
    <name evidence="2" type="ORF">LSCM1_02913</name>
</gene>
<dbReference type="GeneID" id="92512988"/>
<dbReference type="AlphaFoldDB" id="A0A836GS18"/>
<dbReference type="EMBL" id="JAFEUZ010000022">
    <property type="protein sequence ID" value="KAG5479069.1"/>
    <property type="molecule type" value="Genomic_DNA"/>
</dbReference>